<sequence>MTDENLQDVAARWDGNADQWTHDVRNGYDIYREFFTFPAFVDFLPPLAGLDVIDFGCGEGTNTRRFAQMGARMTGIDLSERMIGHALDTEDKHPLGIAYKIASYSADTGFPGASFDAVISTMALMDGPDFEAAMREAFRLLRPGGFLAFSVLHPCFITPGLGWQRNEAGRATALCVSRYFDRTTFTEEWRFGSRPAGEIVEPFAVPRFPRTLADYLNGIVAAGFRIGKIGEPQPSRQACEADPRFARWRDLAAFLLLVMAERP</sequence>
<feature type="domain" description="Methyltransferase type 11" evidence="1">
    <location>
        <begin position="54"/>
        <end position="149"/>
    </location>
</feature>
<dbReference type="InterPro" id="IPR029063">
    <property type="entry name" value="SAM-dependent_MTases_sf"/>
</dbReference>
<dbReference type="RefSeq" id="WP_220336125.1">
    <property type="nucleotide sequence ID" value="NZ_JAEUAK010000008.1"/>
</dbReference>
<dbReference type="Proteomes" id="UP000717752">
    <property type="component" value="Unassembled WGS sequence"/>
</dbReference>
<dbReference type="InterPro" id="IPR013216">
    <property type="entry name" value="Methyltransf_11"/>
</dbReference>
<protein>
    <submittedName>
        <fullName evidence="2">Class I SAM-dependent methyltransferase</fullName>
    </submittedName>
</protein>
<dbReference type="InterPro" id="IPR050508">
    <property type="entry name" value="Methyltransf_Superfamily"/>
</dbReference>
<dbReference type="CDD" id="cd02440">
    <property type="entry name" value="AdoMet_MTases"/>
    <property type="match status" value="1"/>
</dbReference>
<comment type="caution">
    <text evidence="2">The sequence shown here is derived from an EMBL/GenBank/DDBJ whole genome shotgun (WGS) entry which is preliminary data.</text>
</comment>
<dbReference type="GO" id="GO:0032259">
    <property type="term" value="P:methylation"/>
    <property type="evidence" value="ECO:0007669"/>
    <property type="project" value="UniProtKB-KW"/>
</dbReference>
<dbReference type="GO" id="GO:0008168">
    <property type="term" value="F:methyltransferase activity"/>
    <property type="evidence" value="ECO:0007669"/>
    <property type="project" value="UniProtKB-KW"/>
</dbReference>
<organism evidence="2 3">
    <name type="scientific">Rhizobium mesosinicum</name>
    <dbReference type="NCBI Taxonomy" id="335017"/>
    <lineage>
        <taxon>Bacteria</taxon>
        <taxon>Pseudomonadati</taxon>
        <taxon>Pseudomonadota</taxon>
        <taxon>Alphaproteobacteria</taxon>
        <taxon>Hyphomicrobiales</taxon>
        <taxon>Rhizobiaceae</taxon>
        <taxon>Rhizobium/Agrobacterium group</taxon>
        <taxon>Rhizobium</taxon>
    </lineage>
</organism>
<keyword evidence="2" id="KW-0489">Methyltransferase</keyword>
<proteinExistence type="predicted"/>
<dbReference type="PANTHER" id="PTHR42912:SF93">
    <property type="entry name" value="N6-ADENOSINE-METHYLTRANSFERASE TMT1A"/>
    <property type="match status" value="1"/>
</dbReference>
<name>A0ABS7GZI6_9HYPH</name>
<dbReference type="PANTHER" id="PTHR42912">
    <property type="entry name" value="METHYLTRANSFERASE"/>
    <property type="match status" value="1"/>
</dbReference>
<evidence type="ECO:0000313" key="3">
    <source>
        <dbReference type="Proteomes" id="UP000717752"/>
    </source>
</evidence>
<dbReference type="EMBL" id="JAEUAK010000008">
    <property type="protein sequence ID" value="MBW9054775.1"/>
    <property type="molecule type" value="Genomic_DNA"/>
</dbReference>
<dbReference type="Pfam" id="PF08241">
    <property type="entry name" value="Methyltransf_11"/>
    <property type="match status" value="1"/>
</dbReference>
<evidence type="ECO:0000259" key="1">
    <source>
        <dbReference type="Pfam" id="PF08241"/>
    </source>
</evidence>
<gene>
    <name evidence="2" type="ORF">JNB85_20440</name>
</gene>
<keyword evidence="2" id="KW-0808">Transferase</keyword>
<dbReference type="Gene3D" id="3.40.50.150">
    <property type="entry name" value="Vaccinia Virus protein VP39"/>
    <property type="match status" value="1"/>
</dbReference>
<evidence type="ECO:0000313" key="2">
    <source>
        <dbReference type="EMBL" id="MBW9054775.1"/>
    </source>
</evidence>
<reference evidence="2 3" key="1">
    <citation type="journal article" date="2021" name="MBio">
        <title>Poor Competitiveness of Bradyrhizobium in Pigeon Pea Root Colonization in Indian Soils.</title>
        <authorList>
            <person name="Chalasani D."/>
            <person name="Basu A."/>
            <person name="Pullabhotla S.V.S.R.N."/>
            <person name="Jorrin B."/>
            <person name="Neal A.L."/>
            <person name="Poole P.S."/>
            <person name="Podile A.R."/>
            <person name="Tkacz A."/>
        </authorList>
    </citation>
    <scope>NUCLEOTIDE SEQUENCE [LARGE SCALE GENOMIC DNA]</scope>
    <source>
        <strain evidence="2 3">HU56</strain>
    </source>
</reference>
<dbReference type="SUPFAM" id="SSF53335">
    <property type="entry name" value="S-adenosyl-L-methionine-dependent methyltransferases"/>
    <property type="match status" value="1"/>
</dbReference>
<accession>A0ABS7GZI6</accession>
<keyword evidence="3" id="KW-1185">Reference proteome</keyword>